<comment type="caution">
    <text evidence="1">The sequence shown here is derived from an EMBL/GenBank/DDBJ whole genome shotgun (WGS) entry which is preliminary data.</text>
</comment>
<evidence type="ECO:0000313" key="2">
    <source>
        <dbReference type="Proteomes" id="UP001419268"/>
    </source>
</evidence>
<accession>A0AAP0EVR9</accession>
<protein>
    <submittedName>
        <fullName evidence="1">Uncharacterized protein</fullName>
    </submittedName>
</protein>
<keyword evidence="2" id="KW-1185">Reference proteome</keyword>
<dbReference type="Proteomes" id="UP001419268">
    <property type="component" value="Unassembled WGS sequence"/>
</dbReference>
<proteinExistence type="predicted"/>
<reference evidence="1 2" key="1">
    <citation type="submission" date="2024-01" db="EMBL/GenBank/DDBJ databases">
        <title>Genome assemblies of Stephania.</title>
        <authorList>
            <person name="Yang L."/>
        </authorList>
    </citation>
    <scope>NUCLEOTIDE SEQUENCE [LARGE SCALE GENOMIC DNA]</scope>
    <source>
        <strain evidence="1">JXDWG</strain>
        <tissue evidence="1">Leaf</tissue>
    </source>
</reference>
<gene>
    <name evidence="1" type="ORF">Scep_023461</name>
</gene>
<evidence type="ECO:0000313" key="1">
    <source>
        <dbReference type="EMBL" id="KAK9100031.1"/>
    </source>
</evidence>
<sequence length="70" mass="8207">MVLPKTNDSSIPQLVDNALFKLILNVHYKPPRCHIRWFETIARIPYIPIHTIYAFDNLRPIGFIFPSETL</sequence>
<dbReference type="EMBL" id="JBBNAG010000010">
    <property type="protein sequence ID" value="KAK9100031.1"/>
    <property type="molecule type" value="Genomic_DNA"/>
</dbReference>
<organism evidence="1 2">
    <name type="scientific">Stephania cephalantha</name>
    <dbReference type="NCBI Taxonomy" id="152367"/>
    <lineage>
        <taxon>Eukaryota</taxon>
        <taxon>Viridiplantae</taxon>
        <taxon>Streptophyta</taxon>
        <taxon>Embryophyta</taxon>
        <taxon>Tracheophyta</taxon>
        <taxon>Spermatophyta</taxon>
        <taxon>Magnoliopsida</taxon>
        <taxon>Ranunculales</taxon>
        <taxon>Menispermaceae</taxon>
        <taxon>Menispermoideae</taxon>
        <taxon>Cissampelideae</taxon>
        <taxon>Stephania</taxon>
    </lineage>
</organism>
<name>A0AAP0EVR9_9MAGN</name>
<dbReference type="AlphaFoldDB" id="A0AAP0EVR9"/>